<dbReference type="OrthoDB" id="700277at2"/>
<gene>
    <name evidence="2" type="ORF">BA195_08030</name>
</gene>
<feature type="chain" id="PRO_5008640091" description="DUF4402 domain-containing protein" evidence="1">
    <location>
        <begin position="23"/>
        <end position="200"/>
    </location>
</feature>
<dbReference type="Proteomes" id="UP000093186">
    <property type="component" value="Unassembled WGS sequence"/>
</dbReference>
<dbReference type="AlphaFoldDB" id="A0A1B9XZC0"/>
<name>A0A1B9XZC0_9FLAO</name>
<evidence type="ECO:0000313" key="3">
    <source>
        <dbReference type="Proteomes" id="UP000093186"/>
    </source>
</evidence>
<evidence type="ECO:0000313" key="2">
    <source>
        <dbReference type="EMBL" id="OCK42846.1"/>
    </source>
</evidence>
<protein>
    <recommendedName>
        <fullName evidence="4">DUF4402 domain-containing protein</fullName>
    </recommendedName>
</protein>
<keyword evidence="3" id="KW-1185">Reference proteome</keyword>
<comment type="caution">
    <text evidence="2">The sequence shown here is derived from an EMBL/GenBank/DDBJ whole genome shotgun (WGS) entry which is preliminary data.</text>
</comment>
<dbReference type="RefSeq" id="WP_068704285.1">
    <property type="nucleotide sequence ID" value="NZ_MAKX01000002.1"/>
</dbReference>
<organism evidence="2 3">
    <name type="scientific">Tenacibaculum soleae</name>
    <dbReference type="NCBI Taxonomy" id="447689"/>
    <lineage>
        <taxon>Bacteria</taxon>
        <taxon>Pseudomonadati</taxon>
        <taxon>Bacteroidota</taxon>
        <taxon>Flavobacteriia</taxon>
        <taxon>Flavobacteriales</taxon>
        <taxon>Flavobacteriaceae</taxon>
        <taxon>Tenacibaculum</taxon>
    </lineage>
</organism>
<sequence length="200" mass="21384">MTKIIKITLCCLIMFSVSTIKSQETLNANDPSSFVLGGGQNVNPINISLSEFAIVDVEPDPDNSISFGGINSSLEAGLSALSGNASINEELWVNFSIRTNTNTSNTTLSVRANQNLPNGMGITIQVINVNVNSSDIQNPSQIYDLRTVSLDANFKDLVKDIKGGGVSGDGVNNGFQLRITINNPNMLSLPNGFALEYELN</sequence>
<evidence type="ECO:0008006" key="4">
    <source>
        <dbReference type="Google" id="ProtNLM"/>
    </source>
</evidence>
<evidence type="ECO:0000256" key="1">
    <source>
        <dbReference type="SAM" id="SignalP"/>
    </source>
</evidence>
<proteinExistence type="predicted"/>
<dbReference type="STRING" id="447689.BA195_08030"/>
<accession>A0A1B9XZC0</accession>
<feature type="signal peptide" evidence="1">
    <location>
        <begin position="1"/>
        <end position="22"/>
    </location>
</feature>
<keyword evidence="1" id="KW-0732">Signal</keyword>
<reference evidence="2 3" key="1">
    <citation type="submission" date="2016-06" db="EMBL/GenBank/DDBJ databases">
        <title>Draft Genome Sequence of Tenacibaculum soleae UCD-KL19.</title>
        <authorList>
            <person name="Eisen J.A."/>
            <person name="Coil D.A."/>
            <person name="Lujan K.M."/>
        </authorList>
    </citation>
    <scope>NUCLEOTIDE SEQUENCE [LARGE SCALE GENOMIC DNA]</scope>
    <source>
        <strain evidence="2 3">UCD-KL19</strain>
    </source>
</reference>
<dbReference type="EMBL" id="MAKX01000002">
    <property type="protein sequence ID" value="OCK42846.1"/>
    <property type="molecule type" value="Genomic_DNA"/>
</dbReference>